<sequence>MTYSEKELLKQLPEASSWPTFSGVGEYDHMELIYYVDRFCIDVPIIPDYGITARLITESKGNASICHTEMKEIHGRRNRPWWNSQLIQKYSNVATEYRDNHFHNWEKKLFSTKEKNIKSASGKMESIGTIIKGIIICHRKGNIRLNP</sequence>
<dbReference type="OrthoDB" id="2507294at2759"/>
<comment type="caution">
    <text evidence="1">The sequence shown here is derived from an EMBL/GenBank/DDBJ whole genome shotgun (WGS) entry which is preliminary data.</text>
</comment>
<accession>A0A9Q3EG58</accession>
<dbReference type="Proteomes" id="UP000765509">
    <property type="component" value="Unassembled WGS sequence"/>
</dbReference>
<protein>
    <submittedName>
        <fullName evidence="1">Uncharacterized protein</fullName>
    </submittedName>
</protein>
<proteinExistence type="predicted"/>
<keyword evidence="2" id="KW-1185">Reference proteome</keyword>
<name>A0A9Q3EG58_9BASI</name>
<dbReference type="AlphaFoldDB" id="A0A9Q3EG58"/>
<gene>
    <name evidence="1" type="ORF">O181_061970</name>
</gene>
<dbReference type="EMBL" id="AVOT02029418">
    <property type="protein sequence ID" value="MBW0522255.1"/>
    <property type="molecule type" value="Genomic_DNA"/>
</dbReference>
<reference evidence="1" key="1">
    <citation type="submission" date="2021-03" db="EMBL/GenBank/DDBJ databases">
        <title>Draft genome sequence of rust myrtle Austropuccinia psidii MF-1, a brazilian biotype.</title>
        <authorList>
            <person name="Quecine M.C."/>
            <person name="Pachon D.M.R."/>
            <person name="Bonatelli M.L."/>
            <person name="Correr F.H."/>
            <person name="Franceschini L.M."/>
            <person name="Leite T.F."/>
            <person name="Margarido G.R.A."/>
            <person name="Almeida C.A."/>
            <person name="Ferrarezi J.A."/>
            <person name="Labate C.A."/>
        </authorList>
    </citation>
    <scope>NUCLEOTIDE SEQUENCE</scope>
    <source>
        <strain evidence="1">MF-1</strain>
    </source>
</reference>
<evidence type="ECO:0000313" key="2">
    <source>
        <dbReference type="Proteomes" id="UP000765509"/>
    </source>
</evidence>
<evidence type="ECO:0000313" key="1">
    <source>
        <dbReference type="EMBL" id="MBW0522255.1"/>
    </source>
</evidence>
<organism evidence="1 2">
    <name type="scientific">Austropuccinia psidii MF-1</name>
    <dbReference type="NCBI Taxonomy" id="1389203"/>
    <lineage>
        <taxon>Eukaryota</taxon>
        <taxon>Fungi</taxon>
        <taxon>Dikarya</taxon>
        <taxon>Basidiomycota</taxon>
        <taxon>Pucciniomycotina</taxon>
        <taxon>Pucciniomycetes</taxon>
        <taxon>Pucciniales</taxon>
        <taxon>Sphaerophragmiaceae</taxon>
        <taxon>Austropuccinia</taxon>
    </lineage>
</organism>